<dbReference type="OrthoDB" id="9922917at2"/>
<dbReference type="Pfam" id="PF07589">
    <property type="entry name" value="PEP-CTERM"/>
    <property type="match status" value="1"/>
</dbReference>
<dbReference type="InterPro" id="IPR013424">
    <property type="entry name" value="Ice-binding_C"/>
</dbReference>
<dbReference type="Proteomes" id="UP000319852">
    <property type="component" value="Chromosome"/>
</dbReference>
<dbReference type="RefSeq" id="WP_145058965.1">
    <property type="nucleotide sequence ID" value="NZ_CP036263.1"/>
</dbReference>
<organism evidence="3 4">
    <name type="scientific">Adhaeretor mobilis</name>
    <dbReference type="NCBI Taxonomy" id="1930276"/>
    <lineage>
        <taxon>Bacteria</taxon>
        <taxon>Pseudomonadati</taxon>
        <taxon>Planctomycetota</taxon>
        <taxon>Planctomycetia</taxon>
        <taxon>Pirellulales</taxon>
        <taxon>Lacipirellulaceae</taxon>
        <taxon>Adhaeretor</taxon>
    </lineage>
</organism>
<name>A0A517MT56_9BACT</name>
<protein>
    <submittedName>
        <fullName evidence="3">PEP-CTERM motif protein</fullName>
    </submittedName>
</protein>
<accession>A0A517MT56</accession>
<keyword evidence="4" id="KW-1185">Reference proteome</keyword>
<gene>
    <name evidence="3" type="ORF">HG15A2_13430</name>
</gene>
<feature type="chain" id="PRO_5021714043" evidence="1">
    <location>
        <begin position="25"/>
        <end position="232"/>
    </location>
</feature>
<dbReference type="NCBIfam" id="TIGR02595">
    <property type="entry name" value="PEP_CTERM"/>
    <property type="match status" value="1"/>
</dbReference>
<dbReference type="AlphaFoldDB" id="A0A517MT56"/>
<reference evidence="3 4" key="1">
    <citation type="submission" date="2019-02" db="EMBL/GenBank/DDBJ databases">
        <title>Deep-cultivation of Planctomycetes and their phenomic and genomic characterization uncovers novel biology.</title>
        <authorList>
            <person name="Wiegand S."/>
            <person name="Jogler M."/>
            <person name="Boedeker C."/>
            <person name="Pinto D."/>
            <person name="Vollmers J."/>
            <person name="Rivas-Marin E."/>
            <person name="Kohn T."/>
            <person name="Peeters S.H."/>
            <person name="Heuer A."/>
            <person name="Rast P."/>
            <person name="Oberbeckmann S."/>
            <person name="Bunk B."/>
            <person name="Jeske O."/>
            <person name="Meyerdierks A."/>
            <person name="Storesund J.E."/>
            <person name="Kallscheuer N."/>
            <person name="Luecker S."/>
            <person name="Lage O.M."/>
            <person name="Pohl T."/>
            <person name="Merkel B.J."/>
            <person name="Hornburger P."/>
            <person name="Mueller R.-W."/>
            <person name="Bruemmer F."/>
            <person name="Labrenz M."/>
            <person name="Spormann A.M."/>
            <person name="Op den Camp H."/>
            <person name="Overmann J."/>
            <person name="Amann R."/>
            <person name="Jetten M.S.M."/>
            <person name="Mascher T."/>
            <person name="Medema M.H."/>
            <person name="Devos D.P."/>
            <person name="Kaster A.-K."/>
            <person name="Ovreas L."/>
            <person name="Rohde M."/>
            <person name="Galperin M.Y."/>
            <person name="Jogler C."/>
        </authorList>
    </citation>
    <scope>NUCLEOTIDE SEQUENCE [LARGE SCALE GENOMIC DNA]</scope>
    <source>
        <strain evidence="3 4">HG15A2</strain>
    </source>
</reference>
<sequence length="232" mass="24558" precursor="true">MKTCISRGSPFYLILFALSSPVLALPTQVVHFDTPDCDPLLIPMNVDELGDVSIFPSDEALTSGDLGQSTIVPCPPKHLGGPNAMIDIRNLSGRSWSEVWYVASPGTSISNYDGEANDSAFSPLREAFRIDNLVADPGGSHHPLLFESMNPDGIWEPFESWQFVLQDYVNSSGLPPNAINSLGVGNASSPDASGAITSSGSIIAIELIPEPASIALLLMGLVGIGTARRHAV</sequence>
<dbReference type="EMBL" id="CP036263">
    <property type="protein sequence ID" value="QDS98071.1"/>
    <property type="molecule type" value="Genomic_DNA"/>
</dbReference>
<keyword evidence="1" id="KW-0732">Signal</keyword>
<feature type="domain" description="Ice-binding protein C-terminal" evidence="2">
    <location>
        <begin position="208"/>
        <end position="229"/>
    </location>
</feature>
<evidence type="ECO:0000313" key="3">
    <source>
        <dbReference type="EMBL" id="QDS98071.1"/>
    </source>
</evidence>
<feature type="signal peptide" evidence="1">
    <location>
        <begin position="1"/>
        <end position="24"/>
    </location>
</feature>
<evidence type="ECO:0000256" key="1">
    <source>
        <dbReference type="SAM" id="SignalP"/>
    </source>
</evidence>
<dbReference type="KEGG" id="amob:HG15A2_13430"/>
<evidence type="ECO:0000313" key="4">
    <source>
        <dbReference type="Proteomes" id="UP000319852"/>
    </source>
</evidence>
<proteinExistence type="predicted"/>
<evidence type="ECO:0000259" key="2">
    <source>
        <dbReference type="Pfam" id="PF07589"/>
    </source>
</evidence>